<proteinExistence type="predicted"/>
<evidence type="ECO:0000313" key="2">
    <source>
        <dbReference type="Proteomes" id="UP000054018"/>
    </source>
</evidence>
<evidence type="ECO:0000313" key="1">
    <source>
        <dbReference type="EMBL" id="KIK25674.1"/>
    </source>
</evidence>
<dbReference type="GO" id="GO:0004029">
    <property type="term" value="F:aldehyde dehydrogenase (NAD+) activity"/>
    <property type="evidence" value="ECO:0007669"/>
    <property type="project" value="TreeGrafter"/>
</dbReference>
<evidence type="ECO:0008006" key="3">
    <source>
        <dbReference type="Google" id="ProtNLM"/>
    </source>
</evidence>
<dbReference type="InterPro" id="IPR036291">
    <property type="entry name" value="NAD(P)-bd_dom_sf"/>
</dbReference>
<name>A0A0C9ZI54_9AGAM</name>
<sequence>MASTDKRTIFFTGATGYVGGTVLARLVDHPTFANSEFTLLIRPSKKDKVSTLHSLGFKTVLGSYDDLDILEEQASKADIIFSIADADNLAAAQAILRGSKKRYEATGRQPLLIHTSGTGVLVDDAKGLHSTDIIYDDLNPDQIETLAITQLHRNVDVAIVDADRENYVKTYVILPSTIYALAKTKFVDLGLQNPSSLQIPQLIRAGLLKGQGGVVGKGENVWPNVHVDDVADLFVVVYENALSGRAGHGREGFYFGENGEHKLYDLSKVIAQELYNVGKGKSPEPAPFTEEDYNRPENFGLEFLGTNARCLARGGRALGWKPRYTTEDVFKSIRPEVEYVIRSGKY</sequence>
<protein>
    <recommendedName>
        <fullName evidence="3">NmrA-like domain-containing protein</fullName>
    </recommendedName>
</protein>
<dbReference type="SUPFAM" id="SSF51735">
    <property type="entry name" value="NAD(P)-binding Rossmann-fold domains"/>
    <property type="match status" value="1"/>
</dbReference>
<reference evidence="1 2" key="1">
    <citation type="submission" date="2014-04" db="EMBL/GenBank/DDBJ databases">
        <authorList>
            <consortium name="DOE Joint Genome Institute"/>
            <person name="Kuo A."/>
            <person name="Kohler A."/>
            <person name="Costa M.D."/>
            <person name="Nagy L.G."/>
            <person name="Floudas D."/>
            <person name="Copeland A."/>
            <person name="Barry K.W."/>
            <person name="Cichocki N."/>
            <person name="Veneault-Fourrey C."/>
            <person name="LaButti K."/>
            <person name="Lindquist E.A."/>
            <person name="Lipzen A."/>
            <person name="Lundell T."/>
            <person name="Morin E."/>
            <person name="Murat C."/>
            <person name="Sun H."/>
            <person name="Tunlid A."/>
            <person name="Henrissat B."/>
            <person name="Grigoriev I.V."/>
            <person name="Hibbett D.S."/>
            <person name="Martin F."/>
            <person name="Nordberg H.P."/>
            <person name="Cantor M.N."/>
            <person name="Hua S.X."/>
        </authorList>
    </citation>
    <scope>NUCLEOTIDE SEQUENCE [LARGE SCALE GENOMIC DNA]</scope>
    <source>
        <strain evidence="1 2">441</strain>
    </source>
</reference>
<dbReference type="PANTHER" id="PTHR48079:SF6">
    <property type="entry name" value="NAD(P)-BINDING DOMAIN-CONTAINING PROTEIN-RELATED"/>
    <property type="match status" value="1"/>
</dbReference>
<keyword evidence="2" id="KW-1185">Reference proteome</keyword>
<dbReference type="AlphaFoldDB" id="A0A0C9ZI54"/>
<accession>A0A0C9ZI54</accession>
<dbReference type="InterPro" id="IPR051783">
    <property type="entry name" value="NAD(P)-dependent_oxidoreduct"/>
</dbReference>
<organism evidence="1 2">
    <name type="scientific">Pisolithus microcarpus 441</name>
    <dbReference type="NCBI Taxonomy" id="765257"/>
    <lineage>
        <taxon>Eukaryota</taxon>
        <taxon>Fungi</taxon>
        <taxon>Dikarya</taxon>
        <taxon>Basidiomycota</taxon>
        <taxon>Agaricomycotina</taxon>
        <taxon>Agaricomycetes</taxon>
        <taxon>Agaricomycetidae</taxon>
        <taxon>Boletales</taxon>
        <taxon>Sclerodermatineae</taxon>
        <taxon>Pisolithaceae</taxon>
        <taxon>Pisolithus</taxon>
    </lineage>
</organism>
<dbReference type="Gene3D" id="3.40.50.720">
    <property type="entry name" value="NAD(P)-binding Rossmann-like Domain"/>
    <property type="match status" value="1"/>
</dbReference>
<dbReference type="Proteomes" id="UP000054018">
    <property type="component" value="Unassembled WGS sequence"/>
</dbReference>
<dbReference type="GO" id="GO:0005737">
    <property type="term" value="C:cytoplasm"/>
    <property type="evidence" value="ECO:0007669"/>
    <property type="project" value="TreeGrafter"/>
</dbReference>
<dbReference type="OrthoDB" id="10262413at2759"/>
<dbReference type="EMBL" id="KN833706">
    <property type="protein sequence ID" value="KIK25674.1"/>
    <property type="molecule type" value="Genomic_DNA"/>
</dbReference>
<dbReference type="PANTHER" id="PTHR48079">
    <property type="entry name" value="PROTEIN YEEZ"/>
    <property type="match status" value="1"/>
</dbReference>
<gene>
    <name evidence="1" type="ORF">PISMIDRAFT_676974</name>
</gene>
<dbReference type="STRING" id="765257.A0A0C9ZI54"/>
<dbReference type="HOGENOM" id="CLU_007383_12_1_1"/>
<reference evidence="2" key="2">
    <citation type="submission" date="2015-01" db="EMBL/GenBank/DDBJ databases">
        <title>Evolutionary Origins and Diversification of the Mycorrhizal Mutualists.</title>
        <authorList>
            <consortium name="DOE Joint Genome Institute"/>
            <consortium name="Mycorrhizal Genomics Consortium"/>
            <person name="Kohler A."/>
            <person name="Kuo A."/>
            <person name="Nagy L.G."/>
            <person name="Floudas D."/>
            <person name="Copeland A."/>
            <person name="Barry K.W."/>
            <person name="Cichocki N."/>
            <person name="Veneault-Fourrey C."/>
            <person name="LaButti K."/>
            <person name="Lindquist E.A."/>
            <person name="Lipzen A."/>
            <person name="Lundell T."/>
            <person name="Morin E."/>
            <person name="Murat C."/>
            <person name="Riley R."/>
            <person name="Ohm R."/>
            <person name="Sun H."/>
            <person name="Tunlid A."/>
            <person name="Henrissat B."/>
            <person name="Grigoriev I.V."/>
            <person name="Hibbett D.S."/>
            <person name="Martin F."/>
        </authorList>
    </citation>
    <scope>NUCLEOTIDE SEQUENCE [LARGE SCALE GENOMIC DNA]</scope>
    <source>
        <strain evidence="2">441</strain>
    </source>
</reference>